<reference evidence="2" key="1">
    <citation type="submission" date="2023-01" db="EMBL/GenBank/DDBJ databases">
        <title>Genome assembly of the deep-sea coral Lophelia pertusa.</title>
        <authorList>
            <person name="Herrera S."/>
            <person name="Cordes E."/>
        </authorList>
    </citation>
    <scope>NUCLEOTIDE SEQUENCE</scope>
    <source>
        <strain evidence="2">USNM1676648</strain>
        <tissue evidence="2">Polyp</tissue>
    </source>
</reference>
<keyword evidence="3" id="KW-1185">Reference proteome</keyword>
<dbReference type="EMBL" id="MU827782">
    <property type="protein sequence ID" value="KAJ7336554.1"/>
    <property type="molecule type" value="Genomic_DNA"/>
</dbReference>
<protein>
    <submittedName>
        <fullName evidence="2">Uncharacterized protein</fullName>
    </submittedName>
</protein>
<keyword evidence="1" id="KW-0732">Signal</keyword>
<organism evidence="2 3">
    <name type="scientific">Desmophyllum pertusum</name>
    <dbReference type="NCBI Taxonomy" id="174260"/>
    <lineage>
        <taxon>Eukaryota</taxon>
        <taxon>Metazoa</taxon>
        <taxon>Cnidaria</taxon>
        <taxon>Anthozoa</taxon>
        <taxon>Hexacorallia</taxon>
        <taxon>Scleractinia</taxon>
        <taxon>Caryophylliina</taxon>
        <taxon>Caryophylliidae</taxon>
        <taxon>Desmophyllum</taxon>
    </lineage>
</organism>
<evidence type="ECO:0000313" key="3">
    <source>
        <dbReference type="Proteomes" id="UP001163046"/>
    </source>
</evidence>
<dbReference type="PANTHER" id="PTHR46549">
    <property type="entry name" value="MACPF DOMAIN-CONTAINING PROTEIN"/>
    <property type="match status" value="1"/>
</dbReference>
<name>A0A9W9YE06_9CNID</name>
<proteinExistence type="predicted"/>
<dbReference type="AlphaFoldDB" id="A0A9W9YE06"/>
<sequence>MGRFLSWMTAIFWAVLCVTSYLDVGQAKPTKVSSLPEKEKNEMGSTSYQNVGQTKRGIKTALAGVAGMSKLGGVKGQLIGKAIEIGGEVIDKQLENYQKAQDNAADFLNEKIQLDITPDMELSGEGWEVPEGYHLTASMGGGSSPQHEAGEPPYIYQGGIGQTIMNGCWGTGYQPHDPCYKSKTSASLCKNMIDGAAFIGVGFDGNGEYSPESRRMSIVQRNCANKATYDDLDVPDTMNVHGIYDTAAYMYTFDSKEAYKTYLQDQSADAGHVLGFNFGVKKAFGIGTDTNSEQFMAQMNVDIDR</sequence>
<accession>A0A9W9YE06</accession>
<comment type="caution">
    <text evidence="2">The sequence shown here is derived from an EMBL/GenBank/DDBJ whole genome shotgun (WGS) entry which is preliminary data.</text>
</comment>
<gene>
    <name evidence="2" type="ORF">OS493_011768</name>
</gene>
<dbReference type="PANTHER" id="PTHR46549:SF1">
    <property type="entry name" value="MACPF DOMAIN-CONTAINING PROTEIN"/>
    <property type="match status" value="1"/>
</dbReference>
<dbReference type="Proteomes" id="UP001163046">
    <property type="component" value="Unassembled WGS sequence"/>
</dbReference>
<feature type="signal peptide" evidence="1">
    <location>
        <begin position="1"/>
        <end position="27"/>
    </location>
</feature>
<feature type="chain" id="PRO_5040840291" evidence="1">
    <location>
        <begin position="28"/>
        <end position="305"/>
    </location>
</feature>
<evidence type="ECO:0000256" key="1">
    <source>
        <dbReference type="SAM" id="SignalP"/>
    </source>
</evidence>
<evidence type="ECO:0000313" key="2">
    <source>
        <dbReference type="EMBL" id="KAJ7336554.1"/>
    </source>
</evidence>
<dbReference type="OrthoDB" id="1366754at2759"/>